<reference evidence="2" key="1">
    <citation type="submission" date="2025-08" db="UniProtKB">
        <authorList>
            <consortium name="RefSeq"/>
        </authorList>
    </citation>
    <scope>IDENTIFICATION</scope>
    <source>
        <tissue evidence="2">Whole body</tissue>
    </source>
</reference>
<sequence length="176" mass="19382">SQIDFTVTIPFITLPLERRIGENGESVSPLLNINSKGLGIVGLLTTLLGITSPLLSKTHHHYNYRSMDSDSGQWLEMGSMNEILFGNNYVVPCVQRVVCSLVSVASHTENPTSMDKIIDGLSSHKWFKDATNGTIVQDAVATGRKGDYDCAHVYKDCYITSKLLKNMLKEFGITQG</sequence>
<feature type="non-terminal residue" evidence="2">
    <location>
        <position position="1"/>
    </location>
</feature>
<evidence type="ECO:0000313" key="2">
    <source>
        <dbReference type="RefSeq" id="XP_017877836.1"/>
    </source>
</evidence>
<dbReference type="GeneID" id="108623672"/>
<name>A0AAJ7IV41_9HYME</name>
<evidence type="ECO:0000313" key="1">
    <source>
        <dbReference type="Proteomes" id="UP000694925"/>
    </source>
</evidence>
<dbReference type="Proteomes" id="UP000694925">
    <property type="component" value="Unplaced"/>
</dbReference>
<accession>A0AAJ7IV41</accession>
<proteinExistence type="predicted"/>
<gene>
    <name evidence="2" type="primary">LOC108623672</name>
</gene>
<organism evidence="1 2">
    <name type="scientific">Ceratina calcarata</name>
    <dbReference type="NCBI Taxonomy" id="156304"/>
    <lineage>
        <taxon>Eukaryota</taxon>
        <taxon>Metazoa</taxon>
        <taxon>Ecdysozoa</taxon>
        <taxon>Arthropoda</taxon>
        <taxon>Hexapoda</taxon>
        <taxon>Insecta</taxon>
        <taxon>Pterygota</taxon>
        <taxon>Neoptera</taxon>
        <taxon>Endopterygota</taxon>
        <taxon>Hymenoptera</taxon>
        <taxon>Apocrita</taxon>
        <taxon>Aculeata</taxon>
        <taxon>Apoidea</taxon>
        <taxon>Anthophila</taxon>
        <taxon>Apidae</taxon>
        <taxon>Ceratina</taxon>
        <taxon>Zadontomerus</taxon>
    </lineage>
</organism>
<keyword evidence="1" id="KW-1185">Reference proteome</keyword>
<dbReference type="KEGG" id="ccal:108623672"/>
<dbReference type="AlphaFoldDB" id="A0AAJ7IV41"/>
<protein>
    <submittedName>
        <fullName evidence="2">Uncharacterized protein LOC108623672</fullName>
    </submittedName>
</protein>
<dbReference type="RefSeq" id="XP_017877836.1">
    <property type="nucleotide sequence ID" value="XM_018022347.1"/>
</dbReference>